<dbReference type="SUPFAM" id="SSF50044">
    <property type="entry name" value="SH3-domain"/>
    <property type="match status" value="1"/>
</dbReference>
<name>A0A3E2B2T0_9FIRM</name>
<evidence type="ECO:0000256" key="3">
    <source>
        <dbReference type="ARBA" id="ARBA00022801"/>
    </source>
</evidence>
<dbReference type="Pfam" id="PF08239">
    <property type="entry name" value="SH3_3"/>
    <property type="match status" value="1"/>
</dbReference>
<dbReference type="Gene3D" id="2.30.30.40">
    <property type="entry name" value="SH3 Domains"/>
    <property type="match status" value="1"/>
</dbReference>
<comment type="caution">
    <text evidence="9">The sequence shown here is derived from an EMBL/GenBank/DDBJ whole genome shotgun (WGS) entry which is preliminary data.</text>
</comment>
<dbReference type="GO" id="GO:0008234">
    <property type="term" value="F:cysteine-type peptidase activity"/>
    <property type="evidence" value="ECO:0007669"/>
    <property type="project" value="UniProtKB-KW"/>
</dbReference>
<accession>A0A3E2B2T0</accession>
<dbReference type="PROSITE" id="PS51781">
    <property type="entry name" value="SH3B"/>
    <property type="match status" value="1"/>
</dbReference>
<dbReference type="GO" id="GO:0006508">
    <property type="term" value="P:proteolysis"/>
    <property type="evidence" value="ECO:0007669"/>
    <property type="project" value="UniProtKB-KW"/>
</dbReference>
<dbReference type="PROSITE" id="PS51935">
    <property type="entry name" value="NLPC_P60"/>
    <property type="match status" value="1"/>
</dbReference>
<evidence type="ECO:0000313" key="10">
    <source>
        <dbReference type="Proteomes" id="UP000260649"/>
    </source>
</evidence>
<dbReference type="InterPro" id="IPR051202">
    <property type="entry name" value="Peptidase_C40"/>
</dbReference>
<dbReference type="Proteomes" id="UP000260649">
    <property type="component" value="Unassembled WGS sequence"/>
</dbReference>
<reference evidence="9 10" key="1">
    <citation type="submission" date="2018-07" db="EMBL/GenBank/DDBJ databases">
        <title>GABA Modulating Bacteria of the Human Gut Microbiota.</title>
        <authorList>
            <person name="Strandwitz P."/>
            <person name="Kim K.H."/>
            <person name="Terekhova D."/>
            <person name="Liu J.K."/>
            <person name="Sharma A."/>
            <person name="Levering J."/>
            <person name="Mcdonald D."/>
            <person name="Dietrich D."/>
            <person name="Ramadhar T.R."/>
            <person name="Lekbua A."/>
            <person name="Mroue N."/>
            <person name="Liston C."/>
            <person name="Stewart E.J."/>
            <person name="Dubin M.J."/>
            <person name="Zengler K."/>
            <person name="Knight R."/>
            <person name="Gilbert J.A."/>
            <person name="Clardy J."/>
            <person name="Lewis K."/>
        </authorList>
    </citation>
    <scope>NUCLEOTIDE SEQUENCE [LARGE SCALE GENOMIC DNA]</scope>
    <source>
        <strain evidence="9 10">KLE1738</strain>
    </source>
</reference>
<feature type="compositionally biased region" description="Polar residues" evidence="5">
    <location>
        <begin position="46"/>
        <end position="56"/>
    </location>
</feature>
<keyword evidence="10" id="KW-1185">Reference proteome</keyword>
<organism evidence="9 10">
    <name type="scientific">Evtepia gabavorous</name>
    <dbReference type="NCBI Taxonomy" id="2211183"/>
    <lineage>
        <taxon>Bacteria</taxon>
        <taxon>Bacillati</taxon>
        <taxon>Bacillota</taxon>
        <taxon>Clostridia</taxon>
        <taxon>Eubacteriales</taxon>
        <taxon>Evtepia</taxon>
    </lineage>
</organism>
<protein>
    <submittedName>
        <fullName evidence="9">Uncharacterized protein</fullName>
    </submittedName>
</protein>
<evidence type="ECO:0000259" key="8">
    <source>
        <dbReference type="PROSITE" id="PS51935"/>
    </source>
</evidence>
<evidence type="ECO:0000256" key="5">
    <source>
        <dbReference type="SAM" id="MobiDB-lite"/>
    </source>
</evidence>
<dbReference type="InterPro" id="IPR038765">
    <property type="entry name" value="Papain-like_cys_pep_sf"/>
</dbReference>
<dbReference type="RefSeq" id="WP_117142405.1">
    <property type="nucleotide sequence ID" value="NZ_CAKXKJ010000005.1"/>
</dbReference>
<proteinExistence type="inferred from homology"/>
<dbReference type="AlphaFoldDB" id="A0A3E2B2T0"/>
<dbReference type="PANTHER" id="PTHR47053">
    <property type="entry name" value="MUREIN DD-ENDOPEPTIDASE MEPH-RELATED"/>
    <property type="match status" value="1"/>
</dbReference>
<keyword evidence="3" id="KW-0378">Hydrolase</keyword>
<feature type="domain" description="SH3b" evidence="7">
    <location>
        <begin position="94"/>
        <end position="158"/>
    </location>
</feature>
<dbReference type="Pfam" id="PF00877">
    <property type="entry name" value="NLPC_P60"/>
    <property type="match status" value="1"/>
</dbReference>
<dbReference type="SUPFAM" id="SSF54001">
    <property type="entry name" value="Cysteine proteinases"/>
    <property type="match status" value="1"/>
</dbReference>
<dbReference type="InterPro" id="IPR003646">
    <property type="entry name" value="SH3-like_bac-type"/>
</dbReference>
<keyword evidence="6" id="KW-0732">Signal</keyword>
<feature type="signal peptide" evidence="6">
    <location>
        <begin position="1"/>
        <end position="27"/>
    </location>
</feature>
<comment type="similarity">
    <text evidence="1">Belongs to the peptidase C40 family.</text>
</comment>
<dbReference type="Gene3D" id="3.90.1720.10">
    <property type="entry name" value="endopeptidase domain like (from Nostoc punctiforme)"/>
    <property type="match status" value="1"/>
</dbReference>
<dbReference type="GeneID" id="97995700"/>
<keyword evidence="4" id="KW-0788">Thiol protease</keyword>
<evidence type="ECO:0000256" key="4">
    <source>
        <dbReference type="ARBA" id="ARBA00022807"/>
    </source>
</evidence>
<dbReference type="InterPro" id="IPR000064">
    <property type="entry name" value="NLP_P60_dom"/>
</dbReference>
<keyword evidence="2" id="KW-0645">Protease</keyword>
<evidence type="ECO:0000256" key="1">
    <source>
        <dbReference type="ARBA" id="ARBA00007074"/>
    </source>
</evidence>
<evidence type="ECO:0000256" key="2">
    <source>
        <dbReference type="ARBA" id="ARBA00022670"/>
    </source>
</evidence>
<feature type="domain" description="NlpC/P60" evidence="8">
    <location>
        <begin position="175"/>
        <end position="297"/>
    </location>
</feature>
<sequence length="297" mass="31812">MNHVKFAPRVLAMGLLAASALSIPAFAAPADGSSTAIRVDRDPAPNSASQSVSANDSPVPVDPSQATGEIEVVYQDANGKEHSATISAVAAQAENYACINAGGDPLRVRQGPGTNYGILCSVYDGDRFPITGKTNGWYQILCNGRTGYVSAEFVVVQDNDTVTKPDGDGSDISPNPLGQEIVEYALQYVGYPYVYGTAGPNTFDCSGFTYYVYSQFGYTLNRSSRDQVKNGVAISKEDLQQGDLVFFSTNGQYPTHVGLYIGDNNIVHASTPQDGVKISSLDTSYYMDNYFAARRIL</sequence>
<evidence type="ECO:0000313" key="9">
    <source>
        <dbReference type="EMBL" id="RFT06266.1"/>
    </source>
</evidence>
<dbReference type="EMBL" id="QQRQ01000013">
    <property type="protein sequence ID" value="RFT06266.1"/>
    <property type="molecule type" value="Genomic_DNA"/>
</dbReference>
<evidence type="ECO:0000256" key="6">
    <source>
        <dbReference type="SAM" id="SignalP"/>
    </source>
</evidence>
<dbReference type="PANTHER" id="PTHR47053:SF1">
    <property type="entry name" value="MUREIN DD-ENDOPEPTIDASE MEPH-RELATED"/>
    <property type="match status" value="1"/>
</dbReference>
<dbReference type="InterPro" id="IPR036028">
    <property type="entry name" value="SH3-like_dom_sf"/>
</dbReference>
<dbReference type="OrthoDB" id="9808890at2"/>
<dbReference type="SMART" id="SM00287">
    <property type="entry name" value="SH3b"/>
    <property type="match status" value="1"/>
</dbReference>
<feature type="region of interest" description="Disordered" evidence="5">
    <location>
        <begin position="37"/>
        <end position="64"/>
    </location>
</feature>
<gene>
    <name evidence="9" type="ORF">DV520_08155</name>
</gene>
<evidence type="ECO:0000259" key="7">
    <source>
        <dbReference type="PROSITE" id="PS51781"/>
    </source>
</evidence>
<feature type="chain" id="PRO_5017570142" evidence="6">
    <location>
        <begin position="28"/>
        <end position="297"/>
    </location>
</feature>